<dbReference type="EMBL" id="JAATWM020000002">
    <property type="protein sequence ID" value="KAF9881691.1"/>
    <property type="molecule type" value="Genomic_DNA"/>
</dbReference>
<dbReference type="AlphaFoldDB" id="A0A9P6IIC0"/>
<dbReference type="OrthoDB" id="4839918at2759"/>
<protein>
    <submittedName>
        <fullName evidence="2">Uncharacterized protein</fullName>
    </submittedName>
</protein>
<reference evidence="2" key="2">
    <citation type="submission" date="2020-11" db="EMBL/GenBank/DDBJ databases">
        <title>Whole genome sequencing of Colletotrichum sp.</title>
        <authorList>
            <person name="Li H."/>
        </authorList>
    </citation>
    <scope>NUCLEOTIDE SEQUENCE</scope>
    <source>
        <strain evidence="2">CkLH20</strain>
    </source>
</reference>
<gene>
    <name evidence="2" type="ORF">CkaCkLH20_00837</name>
</gene>
<evidence type="ECO:0000313" key="2">
    <source>
        <dbReference type="EMBL" id="KAF9881691.1"/>
    </source>
</evidence>
<accession>A0A9P6IIC0</accession>
<sequence>MSEYQETDYRELTPRQKLYIIILLLQAAFVTTTALSPRHLDPRQRATPNPNLPSPSRRWTCLRTGGAETSRQDLRATHAVFNRLYGRPRLTGDPNECFVARCDGFHFSWCNLGNGRRREDVAARDVVAGEMDPGSGVMCLAAVGGEGFDADLFYFWGREESVRIPNYGGGRTVRSC</sequence>
<dbReference type="Proteomes" id="UP000781932">
    <property type="component" value="Unassembled WGS sequence"/>
</dbReference>
<dbReference type="RefSeq" id="XP_038751152.1">
    <property type="nucleotide sequence ID" value="XM_038883557.1"/>
</dbReference>
<organism evidence="2 3">
    <name type="scientific">Colletotrichum karsti</name>
    <dbReference type="NCBI Taxonomy" id="1095194"/>
    <lineage>
        <taxon>Eukaryota</taxon>
        <taxon>Fungi</taxon>
        <taxon>Dikarya</taxon>
        <taxon>Ascomycota</taxon>
        <taxon>Pezizomycotina</taxon>
        <taxon>Sordariomycetes</taxon>
        <taxon>Hypocreomycetidae</taxon>
        <taxon>Glomerellales</taxon>
        <taxon>Glomerellaceae</taxon>
        <taxon>Colletotrichum</taxon>
        <taxon>Colletotrichum boninense species complex</taxon>
    </lineage>
</organism>
<evidence type="ECO:0000256" key="1">
    <source>
        <dbReference type="SAM" id="MobiDB-lite"/>
    </source>
</evidence>
<keyword evidence="3" id="KW-1185">Reference proteome</keyword>
<comment type="caution">
    <text evidence="2">The sequence shown here is derived from an EMBL/GenBank/DDBJ whole genome shotgun (WGS) entry which is preliminary data.</text>
</comment>
<feature type="region of interest" description="Disordered" evidence="1">
    <location>
        <begin position="40"/>
        <end position="59"/>
    </location>
</feature>
<proteinExistence type="predicted"/>
<dbReference type="GeneID" id="62156631"/>
<name>A0A9P6IIC0_9PEZI</name>
<reference evidence="2" key="1">
    <citation type="submission" date="2020-03" db="EMBL/GenBank/DDBJ databases">
        <authorList>
            <person name="He L."/>
        </authorList>
    </citation>
    <scope>NUCLEOTIDE SEQUENCE</scope>
    <source>
        <strain evidence="2">CkLH20</strain>
    </source>
</reference>
<evidence type="ECO:0000313" key="3">
    <source>
        <dbReference type="Proteomes" id="UP000781932"/>
    </source>
</evidence>